<dbReference type="Proteomes" id="UP000244162">
    <property type="component" value="Unassembled WGS sequence"/>
</dbReference>
<evidence type="ECO:0000256" key="1">
    <source>
        <dbReference type="SAM" id="MobiDB-lite"/>
    </source>
</evidence>
<proteinExistence type="predicted"/>
<comment type="caution">
    <text evidence="2">The sequence shown here is derived from an EMBL/GenBank/DDBJ whole genome shotgun (WGS) entry which is preliminary data.</text>
</comment>
<organism evidence="2 3">
    <name type="scientific">Sphingomonas oleivorans</name>
    <dbReference type="NCBI Taxonomy" id="1735121"/>
    <lineage>
        <taxon>Bacteria</taxon>
        <taxon>Pseudomonadati</taxon>
        <taxon>Pseudomonadota</taxon>
        <taxon>Alphaproteobacteria</taxon>
        <taxon>Sphingomonadales</taxon>
        <taxon>Sphingomonadaceae</taxon>
        <taxon>Sphingomonas</taxon>
    </lineage>
</organism>
<evidence type="ECO:0000313" key="2">
    <source>
        <dbReference type="EMBL" id="PTQ12109.1"/>
    </source>
</evidence>
<gene>
    <name evidence="2" type="ORF">CLG96_05965</name>
</gene>
<accession>A0A2T5FZI2</accession>
<keyword evidence="3" id="KW-1185">Reference proteome</keyword>
<protein>
    <submittedName>
        <fullName evidence="2">Uncharacterized protein</fullName>
    </submittedName>
</protein>
<sequence>MNPADWFLRALFAPHADRARIERNSLAREQHEAARQLRRTHARLRRIAPVRSGARVPGLNASNKPEAR</sequence>
<dbReference type="RefSeq" id="WP_107966973.1">
    <property type="nucleotide sequence ID" value="NZ_NWBU01000005.1"/>
</dbReference>
<feature type="compositionally biased region" description="Basic residues" evidence="1">
    <location>
        <begin position="36"/>
        <end position="48"/>
    </location>
</feature>
<dbReference type="AlphaFoldDB" id="A0A2T5FZI2"/>
<feature type="region of interest" description="Disordered" evidence="1">
    <location>
        <begin position="32"/>
        <end position="68"/>
    </location>
</feature>
<name>A0A2T5FZI2_9SPHN</name>
<reference evidence="2 3" key="1">
    <citation type="submission" date="2017-09" db="EMBL/GenBank/DDBJ databases">
        <title>Sphingomonas panjinensis sp.nov., isolated from oil-contaminated soil.</title>
        <authorList>
            <person name="Wang L."/>
            <person name="Chen L."/>
        </authorList>
    </citation>
    <scope>NUCLEOTIDE SEQUENCE [LARGE SCALE GENOMIC DNA]</scope>
    <source>
        <strain evidence="2 3">FW-11</strain>
    </source>
</reference>
<dbReference type="EMBL" id="NWBU01000005">
    <property type="protein sequence ID" value="PTQ12109.1"/>
    <property type="molecule type" value="Genomic_DNA"/>
</dbReference>
<evidence type="ECO:0000313" key="3">
    <source>
        <dbReference type="Proteomes" id="UP000244162"/>
    </source>
</evidence>